<dbReference type="Proteomes" id="UP000249915">
    <property type="component" value="Unassembled WGS sequence"/>
</dbReference>
<dbReference type="EMBL" id="MASW01000002">
    <property type="protein sequence ID" value="PXY27399.1"/>
    <property type="molecule type" value="Genomic_DNA"/>
</dbReference>
<accession>A0A2V4BCR0</accession>
<evidence type="ECO:0000313" key="3">
    <source>
        <dbReference type="Proteomes" id="UP000249915"/>
    </source>
</evidence>
<protein>
    <recommendedName>
        <fullName evidence="4">Helix-turn-helix protein</fullName>
    </recommendedName>
</protein>
<feature type="region of interest" description="Disordered" evidence="1">
    <location>
        <begin position="83"/>
        <end position="116"/>
    </location>
</feature>
<gene>
    <name evidence="2" type="ORF">BAY60_13270</name>
</gene>
<comment type="caution">
    <text evidence="2">The sequence shown here is derived from an EMBL/GenBank/DDBJ whole genome shotgun (WGS) entry which is preliminary data.</text>
</comment>
<evidence type="ECO:0008006" key="4">
    <source>
        <dbReference type="Google" id="ProtNLM"/>
    </source>
</evidence>
<proteinExistence type="predicted"/>
<evidence type="ECO:0000256" key="1">
    <source>
        <dbReference type="SAM" id="MobiDB-lite"/>
    </source>
</evidence>
<reference evidence="2 3" key="1">
    <citation type="submission" date="2016-07" db="EMBL/GenBank/DDBJ databases">
        <title>Draft genome sequence of Prauserella muralis DSM 45305, isolated from a mould-covered wall in an indoor environment.</title>
        <authorList>
            <person name="Ruckert C."/>
            <person name="Albersmeier A."/>
            <person name="Jiang C.-L."/>
            <person name="Jiang Y."/>
            <person name="Kalinowski J."/>
            <person name="Schneider O."/>
            <person name="Winkler A."/>
            <person name="Zotchev S.B."/>
        </authorList>
    </citation>
    <scope>NUCLEOTIDE SEQUENCE [LARGE SCALE GENOMIC DNA]</scope>
    <source>
        <strain evidence="2 3">DSM 45305</strain>
    </source>
</reference>
<evidence type="ECO:0000313" key="2">
    <source>
        <dbReference type="EMBL" id="PXY27399.1"/>
    </source>
</evidence>
<keyword evidence="3" id="KW-1185">Reference proteome</keyword>
<dbReference type="AlphaFoldDB" id="A0A2V4BCR0"/>
<name>A0A2V4BCR0_9PSEU</name>
<sequence>MVFCMSLRHSARVAIRRLRTADYSDQARDRLASAVTDAREADGYQSRPAFARAANISLRVLAAVENAEPTVGEKTLRAIGRTLSNWTPDTPRTVLEGGPIPPLPDAPPPREPERTEDEVIAAIRRSAPKAIQDDLIKEYLFRREQYRRDHPDISAAEG</sequence>
<organism evidence="2 3">
    <name type="scientific">Prauserella muralis</name>
    <dbReference type="NCBI Taxonomy" id="588067"/>
    <lineage>
        <taxon>Bacteria</taxon>
        <taxon>Bacillati</taxon>
        <taxon>Actinomycetota</taxon>
        <taxon>Actinomycetes</taxon>
        <taxon>Pseudonocardiales</taxon>
        <taxon>Pseudonocardiaceae</taxon>
        <taxon>Prauserella</taxon>
    </lineage>
</organism>